<dbReference type="Pfam" id="PF14059">
    <property type="entry name" value="DUF4251"/>
    <property type="match status" value="1"/>
</dbReference>
<dbReference type="Proteomes" id="UP001491088">
    <property type="component" value="Chromosome"/>
</dbReference>
<gene>
    <name evidence="2" type="ORF">WG950_02400</name>
</gene>
<organism evidence="2 3">
    <name type="scientific">Polaribacter marinaquae</name>
    <dbReference type="NCBI Taxonomy" id="1642819"/>
    <lineage>
        <taxon>Bacteria</taxon>
        <taxon>Pseudomonadati</taxon>
        <taxon>Bacteroidota</taxon>
        <taxon>Flavobacteriia</taxon>
        <taxon>Flavobacteriales</taxon>
        <taxon>Flavobacteriaceae</taxon>
    </lineage>
</organism>
<protein>
    <submittedName>
        <fullName evidence="2">DUF4251 domain-containing protein</fullName>
    </submittedName>
</protein>
<keyword evidence="3" id="KW-1185">Reference proteome</keyword>
<dbReference type="InterPro" id="IPR025347">
    <property type="entry name" value="DUF4251"/>
</dbReference>
<dbReference type="EMBL" id="CP150496">
    <property type="protein sequence ID" value="WYW56114.1"/>
    <property type="molecule type" value="Genomic_DNA"/>
</dbReference>
<accession>A0ABZ2TSK3</accession>
<feature type="signal peptide" evidence="1">
    <location>
        <begin position="1"/>
        <end position="22"/>
    </location>
</feature>
<feature type="chain" id="PRO_5046371002" evidence="1">
    <location>
        <begin position="23"/>
        <end position="181"/>
    </location>
</feature>
<sequence>MRIVLVSLLVFCFGCSSLKSTATQAEIDNLKETVASKNIEAIFDWAQPMGLNNNVGGLENLLPPGSSTNNINLSGNANFFRIKNDSVHVDLPFYGQQQLSRGYNADAGIKFEGKPKVVKKTFDAKKGAYILKYTLNAKDEGYNATLTLYPNSNCSLNVNSSHRSTIYYNGNWKVLTENSNN</sequence>
<keyword evidence="1" id="KW-0732">Signal</keyword>
<proteinExistence type="predicted"/>
<evidence type="ECO:0000313" key="2">
    <source>
        <dbReference type="EMBL" id="WYW56114.1"/>
    </source>
</evidence>
<name>A0ABZ2TSK3_9FLAO</name>
<dbReference type="RefSeq" id="WP_340933992.1">
    <property type="nucleotide sequence ID" value="NZ_CP150496.1"/>
</dbReference>
<dbReference type="Gene3D" id="2.40.128.410">
    <property type="match status" value="1"/>
</dbReference>
<evidence type="ECO:0000256" key="1">
    <source>
        <dbReference type="SAM" id="SignalP"/>
    </source>
</evidence>
<evidence type="ECO:0000313" key="3">
    <source>
        <dbReference type="Proteomes" id="UP001491088"/>
    </source>
</evidence>
<reference evidence="2 3" key="1">
    <citation type="submission" date="2024-03" db="EMBL/GenBank/DDBJ databases">
        <authorList>
            <person name="Cao K."/>
        </authorList>
    </citation>
    <scope>NUCLEOTIDE SEQUENCE [LARGE SCALE GENOMIC DNA]</scope>
    <source>
        <strain evidence="2 3">MCCC 1K00696</strain>
    </source>
</reference>